<evidence type="ECO:0000313" key="2">
    <source>
        <dbReference type="Proteomes" id="UP001309876"/>
    </source>
</evidence>
<name>A0AAN7Y4W3_9EURO</name>
<protein>
    <submittedName>
        <fullName evidence="1">Uncharacterized protein</fullName>
    </submittedName>
</protein>
<evidence type="ECO:0000313" key="1">
    <source>
        <dbReference type="EMBL" id="KAK5082699.1"/>
    </source>
</evidence>
<accession>A0AAN7Y4W3</accession>
<comment type="caution">
    <text evidence="1">The sequence shown here is derived from an EMBL/GenBank/DDBJ whole genome shotgun (WGS) entry which is preliminary data.</text>
</comment>
<keyword evidence="2" id="KW-1185">Reference proteome</keyword>
<dbReference type="AlphaFoldDB" id="A0AAN7Y4W3"/>
<organism evidence="1 2">
    <name type="scientific">Lithohypha guttulata</name>
    <dbReference type="NCBI Taxonomy" id="1690604"/>
    <lineage>
        <taxon>Eukaryota</taxon>
        <taxon>Fungi</taxon>
        <taxon>Dikarya</taxon>
        <taxon>Ascomycota</taxon>
        <taxon>Pezizomycotina</taxon>
        <taxon>Eurotiomycetes</taxon>
        <taxon>Chaetothyriomycetidae</taxon>
        <taxon>Chaetothyriales</taxon>
        <taxon>Trichomeriaceae</taxon>
        <taxon>Lithohypha</taxon>
    </lineage>
</organism>
<gene>
    <name evidence="1" type="ORF">LTR05_006579</name>
</gene>
<proteinExistence type="predicted"/>
<dbReference type="EMBL" id="JAVRRJ010000007">
    <property type="protein sequence ID" value="KAK5082699.1"/>
    <property type="molecule type" value="Genomic_DNA"/>
</dbReference>
<sequence length="231" mass="23883">MIAGTIIGGAVGGVSASNAKESKALAAAISEASVSSVSHESLSRATVSSLQAEWTQNSIALQSSSAAAVASVNELFKAPGTAPVDTALDPFTFKKRWMTETTIPTVTSAPSAALLDRRGDELPIPPVAPVSTVPADFVPPTYAGVPEYNIHMCKVDIVAMGTAGQSLVMNNPADRVLRVDNVPSTCMVLANFVMGNPTLAPFAIPMGAASLQWNDVDPAAIGKVREFFGVQ</sequence>
<reference evidence="1 2" key="1">
    <citation type="submission" date="2023-08" db="EMBL/GenBank/DDBJ databases">
        <title>Black Yeasts Isolated from many extreme environments.</title>
        <authorList>
            <person name="Coleine C."/>
            <person name="Stajich J.E."/>
            <person name="Selbmann L."/>
        </authorList>
    </citation>
    <scope>NUCLEOTIDE SEQUENCE [LARGE SCALE GENOMIC DNA]</scope>
    <source>
        <strain evidence="1 2">CCFEE 5910</strain>
    </source>
</reference>
<dbReference type="Proteomes" id="UP001309876">
    <property type="component" value="Unassembled WGS sequence"/>
</dbReference>